<protein>
    <submittedName>
        <fullName evidence="1">Uncharacterized protein</fullName>
    </submittedName>
</protein>
<gene>
    <name evidence="1" type="ORF">EAX61_01355</name>
</gene>
<sequence length="112" mass="12499">MRNNTKHILQKWKAAILILTFLIPLGVSFAHSLEGHEHFDTCKVASDTHVHENDLDCSIGDIQLVKIGMYAFAKAEKTILTIPSENAFFYSYAIVSLDTKILADRGPPLVKT</sequence>
<evidence type="ECO:0000313" key="1">
    <source>
        <dbReference type="EMBL" id="RMB64055.1"/>
    </source>
</evidence>
<dbReference type="AlphaFoldDB" id="A0A3M0GGK4"/>
<dbReference type="RefSeq" id="WP_121915850.1">
    <property type="nucleotide sequence ID" value="NZ_REFV01000001.1"/>
</dbReference>
<dbReference type="OrthoDB" id="1451369at2"/>
<keyword evidence="2" id="KW-1185">Reference proteome</keyword>
<dbReference type="EMBL" id="REFV01000001">
    <property type="protein sequence ID" value="RMB64055.1"/>
    <property type="molecule type" value="Genomic_DNA"/>
</dbReference>
<name>A0A3M0GGK4_9FLAO</name>
<organism evidence="1 2">
    <name type="scientific">Dokdonia sinensis</name>
    <dbReference type="NCBI Taxonomy" id="2479847"/>
    <lineage>
        <taxon>Bacteria</taxon>
        <taxon>Pseudomonadati</taxon>
        <taxon>Bacteroidota</taxon>
        <taxon>Flavobacteriia</taxon>
        <taxon>Flavobacteriales</taxon>
        <taxon>Flavobacteriaceae</taxon>
        <taxon>Dokdonia</taxon>
    </lineage>
</organism>
<comment type="caution">
    <text evidence="1">The sequence shown here is derived from an EMBL/GenBank/DDBJ whole genome shotgun (WGS) entry which is preliminary data.</text>
</comment>
<evidence type="ECO:0000313" key="2">
    <source>
        <dbReference type="Proteomes" id="UP000281985"/>
    </source>
</evidence>
<proteinExistence type="predicted"/>
<reference evidence="1 2" key="1">
    <citation type="submission" date="2018-10" db="EMBL/GenBank/DDBJ databases">
        <title>Dokdonia luteus sp. nov., isolated from sea water.</title>
        <authorList>
            <person name="Zhou L.Y."/>
            <person name="Du Z.J."/>
        </authorList>
    </citation>
    <scope>NUCLEOTIDE SEQUENCE [LARGE SCALE GENOMIC DNA]</scope>
    <source>
        <strain evidence="1 2">SH27</strain>
    </source>
</reference>
<dbReference type="Proteomes" id="UP000281985">
    <property type="component" value="Unassembled WGS sequence"/>
</dbReference>
<accession>A0A3M0GGK4</accession>